<feature type="region of interest" description="Disordered" evidence="12">
    <location>
        <begin position="253"/>
        <end position="300"/>
    </location>
</feature>
<comment type="subcellular location">
    <subcellularLocation>
        <location evidence="2">Mitochondrion inner membrane</location>
        <topology evidence="2">Single-pass type II membrane protein</topology>
        <orientation evidence="2">Intermembrane side</orientation>
    </subcellularLocation>
</comment>
<evidence type="ECO:0000256" key="10">
    <source>
        <dbReference type="ARBA" id="ARBA00023284"/>
    </source>
</evidence>
<dbReference type="RefSeq" id="XP_056035263.1">
    <property type="nucleotide sequence ID" value="XM_056180715.1"/>
</dbReference>
<dbReference type="GO" id="GO:0015035">
    <property type="term" value="F:protein-disulfide reductase activity"/>
    <property type="evidence" value="ECO:0007669"/>
    <property type="project" value="InterPro"/>
</dbReference>
<dbReference type="GeneID" id="80875404"/>
<keyword evidence="14" id="KW-1185">Reference proteome</keyword>
<dbReference type="KEGG" id="som:SOMG_01922"/>
<gene>
    <name evidence="13" type="primary">mia40</name>
    <name evidence="13" type="ORF">SOMG_01922</name>
</gene>
<evidence type="ECO:0000256" key="11">
    <source>
        <dbReference type="ARBA" id="ARBA00033150"/>
    </source>
</evidence>
<evidence type="ECO:0000256" key="1">
    <source>
        <dbReference type="ARBA" id="ARBA00001973"/>
    </source>
</evidence>
<keyword evidence="7" id="KW-0811">Translocation</keyword>
<keyword evidence="5" id="KW-0653">Protein transport</keyword>
<evidence type="ECO:0000256" key="5">
    <source>
        <dbReference type="ARBA" id="ARBA00022927"/>
    </source>
</evidence>
<sequence>MFRGKASSLLRTSVLRNFELKKKSISLSSSFPKRFNQTTSVFGGRAAPSWSQMASILSGAAGLSLFFGFYLGKKVLNDSKPDSDNRSYVGEHIRTETQAYNEPYMQQHRTEDTIEAKLEEKKKEMAETASKPKLLKEQMKDDEKPNEPDTSFYSSDEVPEPETSTDEETIGKQLEEVEEEGNEESAFDPETGEINWDCPCLGGMAHGPCGEEFKSAFSCFVYSKSEPKGMECLEKFQAMQACFQKHPEVYKDLTTDKEEGGETSEVSTMDATAPSNEKSASNEEAKESSPSSTQPSKGDH</sequence>
<evidence type="ECO:0000313" key="14">
    <source>
        <dbReference type="Proteomes" id="UP001212411"/>
    </source>
</evidence>
<keyword evidence="9" id="KW-1015">Disulfide bond</keyword>
<evidence type="ECO:0000256" key="4">
    <source>
        <dbReference type="ARBA" id="ARBA00022448"/>
    </source>
</evidence>
<organism evidence="13 14">
    <name type="scientific">Schizosaccharomyces osmophilus</name>
    <dbReference type="NCBI Taxonomy" id="2545709"/>
    <lineage>
        <taxon>Eukaryota</taxon>
        <taxon>Fungi</taxon>
        <taxon>Dikarya</taxon>
        <taxon>Ascomycota</taxon>
        <taxon>Taphrinomycotina</taxon>
        <taxon>Schizosaccharomycetes</taxon>
        <taxon>Schizosaccharomycetales</taxon>
        <taxon>Schizosaccharomycetaceae</taxon>
        <taxon>Schizosaccharomyces</taxon>
    </lineage>
</organism>
<dbReference type="AlphaFoldDB" id="A0AAE9W7W9"/>
<keyword evidence="4" id="KW-0813">Transport</keyword>
<evidence type="ECO:0000256" key="8">
    <source>
        <dbReference type="ARBA" id="ARBA00023128"/>
    </source>
</evidence>
<dbReference type="Proteomes" id="UP001212411">
    <property type="component" value="Chromosome 1"/>
</dbReference>
<dbReference type="Gene3D" id="1.10.287.2900">
    <property type="match status" value="1"/>
</dbReference>
<evidence type="ECO:0000313" key="13">
    <source>
        <dbReference type="EMBL" id="WBW71020.1"/>
    </source>
</evidence>
<dbReference type="PROSITE" id="PS51808">
    <property type="entry name" value="CHCH"/>
    <property type="match status" value="1"/>
</dbReference>
<keyword evidence="8" id="KW-0496">Mitochondrion</keyword>
<reference evidence="13 14" key="1">
    <citation type="journal article" date="2023" name="G3 (Bethesda)">
        <title>A high-quality reference genome for the fission yeast Schizosaccharomyces osmophilus.</title>
        <authorList>
            <person name="Jia G.S."/>
            <person name="Zhang W.C."/>
            <person name="Liang Y."/>
            <person name="Liu X.H."/>
            <person name="Rhind N."/>
            <person name="Pidoux A."/>
            <person name="Brysch-Herzberg M."/>
            <person name="Du L.L."/>
        </authorList>
    </citation>
    <scope>NUCLEOTIDE SEQUENCE [LARGE SCALE GENOMIC DNA]</scope>
    <source>
        <strain evidence="13 14">CBS 15793</strain>
    </source>
</reference>
<dbReference type="EMBL" id="CP115611">
    <property type="protein sequence ID" value="WBW71020.1"/>
    <property type="molecule type" value="Genomic_DNA"/>
</dbReference>
<dbReference type="GO" id="GO:0005743">
    <property type="term" value="C:mitochondrial inner membrane"/>
    <property type="evidence" value="ECO:0007669"/>
    <property type="project" value="UniProtKB-SubCell"/>
</dbReference>
<proteinExistence type="predicted"/>
<evidence type="ECO:0000256" key="2">
    <source>
        <dbReference type="ARBA" id="ARBA00004164"/>
    </source>
</evidence>
<evidence type="ECO:0000256" key="7">
    <source>
        <dbReference type="ARBA" id="ARBA00023010"/>
    </source>
</evidence>
<evidence type="ECO:0000256" key="3">
    <source>
        <dbReference type="ARBA" id="ARBA00013714"/>
    </source>
</evidence>
<keyword evidence="10" id="KW-0676">Redox-active center</keyword>
<evidence type="ECO:0000256" key="12">
    <source>
        <dbReference type="SAM" id="MobiDB-lite"/>
    </source>
</evidence>
<dbReference type="PANTHER" id="PTHR21622:SF0">
    <property type="entry name" value="COILED-COIL-HELIX-COILED-COIL-HELIX DOMAIN CONTAINING 4"/>
    <property type="match status" value="1"/>
</dbReference>
<accession>A0AAE9W7W9</accession>
<dbReference type="InterPro" id="IPR039289">
    <property type="entry name" value="CHCHD4"/>
</dbReference>
<name>A0AAE9W7W9_9SCHI</name>
<evidence type="ECO:0000256" key="9">
    <source>
        <dbReference type="ARBA" id="ARBA00023157"/>
    </source>
</evidence>
<dbReference type="GO" id="GO:0045041">
    <property type="term" value="P:protein import into mitochondrial intermembrane space"/>
    <property type="evidence" value="ECO:0007669"/>
    <property type="project" value="InterPro"/>
</dbReference>
<feature type="compositionally biased region" description="Acidic residues" evidence="12">
    <location>
        <begin position="157"/>
        <end position="168"/>
    </location>
</feature>
<feature type="compositionally biased region" description="Basic and acidic residues" evidence="12">
    <location>
        <begin position="134"/>
        <end position="147"/>
    </location>
</feature>
<feature type="compositionally biased region" description="Acidic residues" evidence="12">
    <location>
        <begin position="176"/>
        <end position="191"/>
    </location>
</feature>
<dbReference type="PANTHER" id="PTHR21622">
    <property type="entry name" value="COILED-COIL-HELIX-COILED-COIL-HELIX DOMAIN CONTAINING 4"/>
    <property type="match status" value="1"/>
</dbReference>
<comment type="cofactor">
    <cofactor evidence="1">
        <name>Cu(2+)</name>
        <dbReference type="ChEBI" id="CHEBI:29036"/>
    </cofactor>
</comment>
<feature type="region of interest" description="Disordered" evidence="12">
    <location>
        <begin position="122"/>
        <end position="197"/>
    </location>
</feature>
<evidence type="ECO:0000256" key="6">
    <source>
        <dbReference type="ARBA" id="ARBA00023002"/>
    </source>
</evidence>
<dbReference type="GO" id="GO:0005758">
    <property type="term" value="C:mitochondrial intermembrane space"/>
    <property type="evidence" value="ECO:0007669"/>
    <property type="project" value="TreeGrafter"/>
</dbReference>
<protein>
    <recommendedName>
        <fullName evidence="3">Mitochondrial intermembrane space import and assembly protein 40</fullName>
    </recommendedName>
    <alternativeName>
        <fullName evidence="11">Mitochondrial import inner membrane translocase TIM40</fullName>
    </alternativeName>
</protein>
<keyword evidence="6" id="KW-0560">Oxidoreductase</keyword>